<gene>
    <name evidence="2" type="ORF">ME9_00015</name>
</gene>
<evidence type="ECO:0000313" key="3">
    <source>
        <dbReference type="Proteomes" id="UP000002648"/>
    </source>
</evidence>
<dbReference type="RefSeq" id="WP_004857533.1">
    <property type="nucleotide sequence ID" value="NZ_JH725050.1"/>
</dbReference>
<reference evidence="2 3" key="1">
    <citation type="submission" date="2012-03" db="EMBL/GenBank/DDBJ databases">
        <title>The Genome Sequence of Bartonella taylorii 8TBB.</title>
        <authorList>
            <consortium name="The Broad Institute Genome Sequencing Platform"/>
            <consortium name="The Broad Institute Genome Sequencing Center for Infectious Disease"/>
            <person name="Feldgarden M."/>
            <person name="Kirby J."/>
            <person name="Kosoy M."/>
            <person name="Birtles R."/>
            <person name="Probert W.S."/>
            <person name="Chiaraviglio L."/>
            <person name="Young S.K."/>
            <person name="Zeng Q."/>
            <person name="Gargeya S."/>
            <person name="Fitzgerald M."/>
            <person name="Haas B."/>
            <person name="Abouelleil A."/>
            <person name="Alvarado L."/>
            <person name="Arachchi H.M."/>
            <person name="Berlin A."/>
            <person name="Chapman S.B."/>
            <person name="Gearin G."/>
            <person name="Goldberg J."/>
            <person name="Griggs A."/>
            <person name="Gujja S."/>
            <person name="Hansen M."/>
            <person name="Heiman D."/>
            <person name="Howarth C."/>
            <person name="Larimer J."/>
            <person name="Lui A."/>
            <person name="MacDonald P.J.P."/>
            <person name="McCowen C."/>
            <person name="Montmayeur A."/>
            <person name="Murphy C."/>
            <person name="Neiman D."/>
            <person name="Pearson M."/>
            <person name="Priest M."/>
            <person name="Roberts A."/>
            <person name="Saif S."/>
            <person name="Shea T."/>
            <person name="Sisk P."/>
            <person name="Stolte C."/>
            <person name="Sykes S."/>
            <person name="Wortman J."/>
            <person name="Nusbaum C."/>
            <person name="Birren B."/>
        </authorList>
    </citation>
    <scope>NUCLEOTIDE SEQUENCE [LARGE SCALE GENOMIC DNA]</scope>
    <source>
        <strain evidence="2 3">8TBB</strain>
    </source>
</reference>
<protein>
    <recommendedName>
        <fullName evidence="1">Phage tail collar domain-containing protein</fullName>
    </recommendedName>
</protein>
<dbReference type="EMBL" id="AIMD01000002">
    <property type="protein sequence ID" value="EJF97834.1"/>
    <property type="molecule type" value="Genomic_DNA"/>
</dbReference>
<sequence>MSSIYDWSLIASENAYADENINWAEGQPPSSVNDSSRVMMQRIKEYLLDNGGVIDAQFTIDEERNRTSIHLTTKSPLESYGEGIVVRFKAQGVNKGITNVALNQLLVRPVYKVTEDGIAPLKGGEIQRGGLYEIVYTYDIAGKNADGWFLTNPTMSLSQNLPSGFIASFAMKKIPEGWLLCDGKEYSREEYANLFDALGTTWGIGDGYSTFKVPNLHDSSSSTNIMGIGKHHYSNETVVYAVKV</sequence>
<dbReference type="SUPFAM" id="SSF88874">
    <property type="entry name" value="Receptor-binding domain of short tail fibre protein gp12"/>
    <property type="match status" value="1"/>
</dbReference>
<organism evidence="2 3">
    <name type="scientific">Bartonella taylorii 8TBB</name>
    <dbReference type="NCBI Taxonomy" id="1094560"/>
    <lineage>
        <taxon>Bacteria</taxon>
        <taxon>Pseudomonadati</taxon>
        <taxon>Pseudomonadota</taxon>
        <taxon>Alphaproteobacteria</taxon>
        <taxon>Hyphomicrobiales</taxon>
        <taxon>Bartonellaceae</taxon>
        <taxon>Bartonella</taxon>
    </lineage>
</organism>
<comment type="caution">
    <text evidence="2">The sequence shown here is derived from an EMBL/GenBank/DDBJ whole genome shotgun (WGS) entry which is preliminary data.</text>
</comment>
<dbReference type="AlphaFoldDB" id="A0A9P2S174"/>
<dbReference type="OrthoDB" id="9810174at2"/>
<evidence type="ECO:0000259" key="1">
    <source>
        <dbReference type="Pfam" id="PF07484"/>
    </source>
</evidence>
<dbReference type="Gene3D" id="3.90.1340.10">
    <property type="entry name" value="Phage tail collar domain"/>
    <property type="match status" value="1"/>
</dbReference>
<keyword evidence="3" id="KW-1185">Reference proteome</keyword>
<dbReference type="Proteomes" id="UP000002648">
    <property type="component" value="Unassembled WGS sequence"/>
</dbReference>
<accession>A0A9P2S174</accession>
<name>A0A9P2S174_BARTA</name>
<dbReference type="InterPro" id="IPR011083">
    <property type="entry name" value="Phage_tail_collar_dom"/>
</dbReference>
<dbReference type="InterPro" id="IPR037053">
    <property type="entry name" value="Phage_tail_collar_dom_sf"/>
</dbReference>
<dbReference type="Pfam" id="PF07484">
    <property type="entry name" value="Collar"/>
    <property type="match status" value="1"/>
</dbReference>
<evidence type="ECO:0000313" key="2">
    <source>
        <dbReference type="EMBL" id="EJF97834.1"/>
    </source>
</evidence>
<proteinExistence type="predicted"/>
<feature type="domain" description="Phage tail collar" evidence="1">
    <location>
        <begin position="164"/>
        <end position="217"/>
    </location>
</feature>